<dbReference type="Proteomes" id="UP000824998">
    <property type="component" value="Unassembled WGS sequence"/>
</dbReference>
<dbReference type="NCBIfam" id="TIGR02464">
    <property type="entry name" value="ribofla_fusion"/>
    <property type="match status" value="1"/>
</dbReference>
<dbReference type="AlphaFoldDB" id="A0A9P7YHC1"/>
<accession>A0A9P7YHC1</accession>
<dbReference type="SUPFAM" id="SSF143990">
    <property type="entry name" value="YbiA-like"/>
    <property type="match status" value="1"/>
</dbReference>
<protein>
    <recommendedName>
        <fullName evidence="2">NADAR domain-containing protein</fullName>
    </recommendedName>
</protein>
<evidence type="ECO:0000313" key="3">
    <source>
        <dbReference type="EMBL" id="KAG9233527.1"/>
    </source>
</evidence>
<organism evidence="3 4">
    <name type="scientific">Amylocarpus encephaloides</name>
    <dbReference type="NCBI Taxonomy" id="45428"/>
    <lineage>
        <taxon>Eukaryota</taxon>
        <taxon>Fungi</taxon>
        <taxon>Dikarya</taxon>
        <taxon>Ascomycota</taxon>
        <taxon>Pezizomycotina</taxon>
        <taxon>Leotiomycetes</taxon>
        <taxon>Helotiales</taxon>
        <taxon>Helotiales incertae sedis</taxon>
        <taxon>Amylocarpus</taxon>
    </lineage>
</organism>
<dbReference type="OrthoDB" id="206452at2759"/>
<keyword evidence="4" id="KW-1185">Reference proteome</keyword>
<dbReference type="Gene3D" id="1.10.357.40">
    <property type="entry name" value="YbiA-like"/>
    <property type="match status" value="1"/>
</dbReference>
<gene>
    <name evidence="3" type="ORF">BJ875DRAFT_425733</name>
</gene>
<feature type="region of interest" description="Disordered" evidence="1">
    <location>
        <begin position="1"/>
        <end position="27"/>
    </location>
</feature>
<evidence type="ECO:0000256" key="1">
    <source>
        <dbReference type="SAM" id="MobiDB-lite"/>
    </source>
</evidence>
<sequence>MAPIRRPRRSTKAPTHSKPPTNTDILSLTSSSTASASVFFWREYDHPYACFSQWYHLPFTVQDHPTHPATIFKTCEQYMMFSKAVLFEDMDMAECILQTTSPREQKALGRKVRGFDDDVWKKEREGIVEKGNWWKFMGGEEDGENGAMGERRRKRCREILLGTGARELVEASPRDRIWGVGFGEKNAESKRERWGCNLLGKCLMKVRQRIMEEEAKMLGEDKKEEMKRDE</sequence>
<feature type="domain" description="NADAR" evidence="2">
    <location>
        <begin position="39"/>
        <end position="210"/>
    </location>
</feature>
<dbReference type="CDD" id="cd15457">
    <property type="entry name" value="NADAR"/>
    <property type="match status" value="1"/>
</dbReference>
<evidence type="ECO:0000259" key="2">
    <source>
        <dbReference type="Pfam" id="PF08719"/>
    </source>
</evidence>
<proteinExistence type="predicted"/>
<reference evidence="3" key="1">
    <citation type="journal article" date="2021" name="IMA Fungus">
        <title>Genomic characterization of three marine fungi, including Emericellopsis atlantica sp. nov. with signatures of a generalist lifestyle and marine biomass degradation.</title>
        <authorList>
            <person name="Hagestad O.C."/>
            <person name="Hou L."/>
            <person name="Andersen J.H."/>
            <person name="Hansen E.H."/>
            <person name="Altermark B."/>
            <person name="Li C."/>
            <person name="Kuhnert E."/>
            <person name="Cox R.J."/>
            <person name="Crous P.W."/>
            <person name="Spatafora J.W."/>
            <person name="Lail K."/>
            <person name="Amirebrahimi M."/>
            <person name="Lipzen A."/>
            <person name="Pangilinan J."/>
            <person name="Andreopoulos W."/>
            <person name="Hayes R.D."/>
            <person name="Ng V."/>
            <person name="Grigoriev I.V."/>
            <person name="Jackson S.A."/>
            <person name="Sutton T.D.S."/>
            <person name="Dobson A.D.W."/>
            <person name="Rama T."/>
        </authorList>
    </citation>
    <scope>NUCLEOTIDE SEQUENCE</scope>
    <source>
        <strain evidence="3">TRa018bII</strain>
    </source>
</reference>
<dbReference type="EMBL" id="MU251497">
    <property type="protein sequence ID" value="KAG9233527.1"/>
    <property type="molecule type" value="Genomic_DNA"/>
</dbReference>
<dbReference type="InterPro" id="IPR012816">
    <property type="entry name" value="NADAR"/>
</dbReference>
<comment type="caution">
    <text evidence="3">The sequence shown here is derived from an EMBL/GenBank/DDBJ whole genome shotgun (WGS) entry which is preliminary data.</text>
</comment>
<evidence type="ECO:0000313" key="4">
    <source>
        <dbReference type="Proteomes" id="UP000824998"/>
    </source>
</evidence>
<dbReference type="Pfam" id="PF08719">
    <property type="entry name" value="NADAR"/>
    <property type="match status" value="1"/>
</dbReference>
<feature type="compositionally biased region" description="Polar residues" evidence="1">
    <location>
        <begin position="12"/>
        <end position="25"/>
    </location>
</feature>
<feature type="compositionally biased region" description="Basic residues" evidence="1">
    <location>
        <begin position="1"/>
        <end position="11"/>
    </location>
</feature>
<dbReference type="InterPro" id="IPR037238">
    <property type="entry name" value="YbiA-like_sf"/>
</dbReference>
<name>A0A9P7YHC1_9HELO</name>